<keyword evidence="2" id="KW-1185">Reference proteome</keyword>
<organism evidence="1 2">
    <name type="scientific">Yasminevirus sp. GU-2018</name>
    <dbReference type="NCBI Taxonomy" id="2420051"/>
    <lineage>
        <taxon>Viruses</taxon>
        <taxon>Varidnaviria</taxon>
        <taxon>Bamfordvirae</taxon>
        <taxon>Nucleocytoviricota</taxon>
        <taxon>Megaviricetes</taxon>
        <taxon>Imitervirales</taxon>
        <taxon>Mimiviridae</taxon>
        <taxon>Klosneuvirinae</taxon>
        <taxon>Yasminevirus</taxon>
        <taxon>Yasminevirus saudimassiliense</taxon>
    </lineage>
</organism>
<comment type="caution">
    <text evidence="1">The sequence shown here is derived from an EMBL/GenBank/DDBJ whole genome shotgun (WGS) entry which is preliminary data.</text>
</comment>
<name>A0A5K0UBU6_9VIRU</name>
<dbReference type="Proteomes" id="UP000594342">
    <property type="component" value="Unassembled WGS sequence"/>
</dbReference>
<protein>
    <submittedName>
        <fullName evidence="1">Uncharacterized protein</fullName>
    </submittedName>
</protein>
<evidence type="ECO:0000313" key="1">
    <source>
        <dbReference type="EMBL" id="VBB19074.1"/>
    </source>
</evidence>
<dbReference type="EMBL" id="UPSH01000002">
    <property type="protein sequence ID" value="VBB19074.1"/>
    <property type="molecule type" value="Genomic_DNA"/>
</dbReference>
<reference evidence="1 2" key="1">
    <citation type="submission" date="2018-10" db="EMBL/GenBank/DDBJ databases">
        <authorList>
            <consortium name="IHU Genomes"/>
        </authorList>
    </citation>
    <scope>NUCLEOTIDE SEQUENCE [LARGE SCALE GENOMIC DNA]</scope>
    <source>
        <strain evidence="1 2">A1</strain>
    </source>
</reference>
<accession>A0A5K0UBU6</accession>
<gene>
    <name evidence="1" type="ORF">YASMINEVIRUS_1606</name>
</gene>
<sequence length="375" mass="44129">MDNQSAKTLIYGLFDKYLHRQPTFSEVAIHLNRFKNIHNYQEKSIENEFASCAEAKQYLAKIDALTKINTERDKLLSRPVIIIGHEKTKNYFVDYVDSLIANSDKISAVWLNSRDDYKRLELKNKVIIHIQEMNFPPDSDKDNMHVFFNTESYRNNKSFLNNTKKYPTTLIMDHSVANIVDAVRVDHLIKQRIFHIPYQINPDEISNVRKDKDVIMACITTGRRRDASKPVVDKLNTYLEKRNSHVDFISGWGKYRDDNTFDHKILVSINSYDNMSQISCFRTDRCVFNKMIVIQEIPDNDISNYNNFVHPELQNLMIFAKLSEIYEKTVDVIEHYDQWYEKLFGGVDFDVLRSKLKTKLDDMIDHFISLSKEQT</sequence>
<proteinExistence type="predicted"/>
<evidence type="ECO:0000313" key="2">
    <source>
        <dbReference type="Proteomes" id="UP000594342"/>
    </source>
</evidence>